<evidence type="ECO:0000313" key="1">
    <source>
        <dbReference type="EMBL" id="SJZ72751.1"/>
    </source>
</evidence>
<reference evidence="2" key="1">
    <citation type="submission" date="2017-02" db="EMBL/GenBank/DDBJ databases">
        <authorList>
            <person name="Varghese N."/>
            <person name="Submissions S."/>
        </authorList>
    </citation>
    <scope>NUCLEOTIDE SEQUENCE [LARGE SCALE GENOMIC DNA]</scope>
    <source>
        <strain evidence="2">DSM 15739</strain>
    </source>
</reference>
<organism evidence="1 2">
    <name type="scientific">Globicatella sulfidifaciens DSM 15739</name>
    <dbReference type="NCBI Taxonomy" id="1121925"/>
    <lineage>
        <taxon>Bacteria</taxon>
        <taxon>Bacillati</taxon>
        <taxon>Bacillota</taxon>
        <taxon>Bacilli</taxon>
        <taxon>Lactobacillales</taxon>
        <taxon>Aerococcaceae</taxon>
        <taxon>Globicatella</taxon>
    </lineage>
</organism>
<dbReference type="RefSeq" id="WP_078756314.1">
    <property type="nucleotide sequence ID" value="NZ_FUWO01000015.1"/>
</dbReference>
<dbReference type="Proteomes" id="UP000189941">
    <property type="component" value="Unassembled WGS sequence"/>
</dbReference>
<dbReference type="OrthoDB" id="2242962at2"/>
<dbReference type="EMBL" id="FUWO01000015">
    <property type="protein sequence ID" value="SJZ72751.1"/>
    <property type="molecule type" value="Genomic_DNA"/>
</dbReference>
<dbReference type="AlphaFoldDB" id="A0A1T4N0U3"/>
<accession>A0A1T4N0U3</accession>
<name>A0A1T4N0U3_9LACT</name>
<keyword evidence="2" id="KW-1185">Reference proteome</keyword>
<proteinExistence type="predicted"/>
<sequence length="111" mass="13369">MKQLEKQQYDHTNHYWYEVDLMTEHEYGLIFNTDTDTIPTLVETIKKDIEADSEDNQHFWYFGRTLDDLVLMVRYAHNQFIVQVNVKDFEFALCLDEQIGWKQEFLAQLTA</sequence>
<evidence type="ECO:0000313" key="2">
    <source>
        <dbReference type="Proteomes" id="UP000189941"/>
    </source>
</evidence>
<gene>
    <name evidence="1" type="ORF">SAMN02746011_01610</name>
</gene>
<protein>
    <submittedName>
        <fullName evidence="1">Uncharacterized protein</fullName>
    </submittedName>
</protein>